<reference evidence="2 3" key="1">
    <citation type="submission" date="2024-02" db="EMBL/GenBank/DDBJ databases">
        <title>A nitrogen-fixing paenibacillus bacterium.</title>
        <authorList>
            <person name="Zhang W.L."/>
            <person name="Chen S.F."/>
        </authorList>
    </citation>
    <scope>NUCLEOTIDE SEQUENCE [LARGE SCALE GENOMIC DNA]</scope>
    <source>
        <strain evidence="2 3">M1</strain>
    </source>
</reference>
<keyword evidence="1" id="KW-1133">Transmembrane helix</keyword>
<evidence type="ECO:0000313" key="2">
    <source>
        <dbReference type="EMBL" id="MEF2964699.1"/>
    </source>
</evidence>
<dbReference type="Proteomes" id="UP001306950">
    <property type="component" value="Unassembled WGS sequence"/>
</dbReference>
<feature type="transmembrane region" description="Helical" evidence="1">
    <location>
        <begin position="112"/>
        <end position="131"/>
    </location>
</feature>
<keyword evidence="1" id="KW-0472">Membrane</keyword>
<name>A0ABU7VLQ1_9BACL</name>
<accession>A0ABU7VLQ1</accession>
<organism evidence="2 3">
    <name type="scientific">Paenibacillus haidiansis</name>
    <dbReference type="NCBI Taxonomy" id="1574488"/>
    <lineage>
        <taxon>Bacteria</taxon>
        <taxon>Bacillati</taxon>
        <taxon>Bacillota</taxon>
        <taxon>Bacilli</taxon>
        <taxon>Bacillales</taxon>
        <taxon>Paenibacillaceae</taxon>
        <taxon>Paenibacillus</taxon>
    </lineage>
</organism>
<dbReference type="RefSeq" id="WP_331844909.1">
    <property type="nucleotide sequence ID" value="NZ_JAZHPZ010000001.1"/>
</dbReference>
<dbReference type="EMBL" id="JAZHPZ010000001">
    <property type="protein sequence ID" value="MEF2964699.1"/>
    <property type="molecule type" value="Genomic_DNA"/>
</dbReference>
<feature type="transmembrane region" description="Helical" evidence="1">
    <location>
        <begin position="7"/>
        <end position="28"/>
    </location>
</feature>
<keyword evidence="3" id="KW-1185">Reference proteome</keyword>
<evidence type="ECO:0000256" key="1">
    <source>
        <dbReference type="SAM" id="Phobius"/>
    </source>
</evidence>
<feature type="transmembrane region" description="Helical" evidence="1">
    <location>
        <begin position="34"/>
        <end position="53"/>
    </location>
</feature>
<sequence>MSDNNKLTTGIVILAAGIIILLGKLGVFSFLGKALWPLLLLIPGIVFHLWHFWRKGPSELLLPGGILVVYSILFFIANFWGWSTFKYTWPGLILGIAIGLYEYERFSPTRQNGVLITAGILGAVSVILFGITLFSHAVIYLLAAALIIGGIWLIAARGKTRRGW</sequence>
<proteinExistence type="predicted"/>
<feature type="transmembrane region" description="Helical" evidence="1">
    <location>
        <begin position="60"/>
        <end position="81"/>
    </location>
</feature>
<keyword evidence="1" id="KW-0812">Transmembrane</keyword>
<feature type="transmembrane region" description="Helical" evidence="1">
    <location>
        <begin position="87"/>
        <end position="103"/>
    </location>
</feature>
<evidence type="ECO:0000313" key="3">
    <source>
        <dbReference type="Proteomes" id="UP001306950"/>
    </source>
</evidence>
<protein>
    <recommendedName>
        <fullName evidence="4">DUF5668 domain-containing protein</fullName>
    </recommendedName>
</protein>
<gene>
    <name evidence="2" type="ORF">V3851_02565</name>
</gene>
<evidence type="ECO:0008006" key="4">
    <source>
        <dbReference type="Google" id="ProtNLM"/>
    </source>
</evidence>
<feature type="transmembrane region" description="Helical" evidence="1">
    <location>
        <begin position="137"/>
        <end position="155"/>
    </location>
</feature>
<comment type="caution">
    <text evidence="2">The sequence shown here is derived from an EMBL/GenBank/DDBJ whole genome shotgun (WGS) entry which is preliminary data.</text>
</comment>